<keyword evidence="7 15" id="KW-0067">ATP-binding</keyword>
<proteinExistence type="inferred from homology"/>
<accession>A0A0L6ZF16</accession>
<keyword evidence="14" id="KW-0464">Manganese</keyword>
<keyword evidence="10 12" id="KW-0573">Peptidoglycan synthesis</keyword>
<comment type="pathway">
    <text evidence="12">Cell wall biogenesis; peptidoglycan biosynthesis.</text>
</comment>
<dbReference type="GO" id="GO:0071555">
    <property type="term" value="P:cell wall organization"/>
    <property type="evidence" value="ECO:0007669"/>
    <property type="project" value="UniProtKB-KW"/>
</dbReference>
<dbReference type="NCBIfam" id="TIGR01205">
    <property type="entry name" value="D_ala_D_alaTIGR"/>
    <property type="match status" value="1"/>
</dbReference>
<dbReference type="InterPro" id="IPR011127">
    <property type="entry name" value="Dala_Dala_lig_N"/>
</dbReference>
<feature type="binding site" evidence="14">
    <location>
        <position position="248"/>
    </location>
    <ligand>
        <name>Mg(2+)</name>
        <dbReference type="ChEBI" id="CHEBI:18420"/>
        <label>1</label>
    </ligand>
</feature>
<dbReference type="NCBIfam" id="NF002378">
    <property type="entry name" value="PRK01372.1"/>
    <property type="match status" value="1"/>
</dbReference>
<evidence type="ECO:0000256" key="9">
    <source>
        <dbReference type="ARBA" id="ARBA00022960"/>
    </source>
</evidence>
<keyword evidence="6 15" id="KW-0547">Nucleotide-binding</keyword>
<evidence type="ECO:0000256" key="3">
    <source>
        <dbReference type="ARBA" id="ARBA00022490"/>
    </source>
</evidence>
<dbReference type="RefSeq" id="WP_052219816.1">
    <property type="nucleotide sequence ID" value="NZ_LHUR01000005.1"/>
</dbReference>
<comment type="catalytic activity">
    <reaction evidence="12">
        <text>2 D-alanine + ATP = D-alanyl-D-alanine + ADP + phosphate + H(+)</text>
        <dbReference type="Rhea" id="RHEA:11224"/>
        <dbReference type="ChEBI" id="CHEBI:15378"/>
        <dbReference type="ChEBI" id="CHEBI:30616"/>
        <dbReference type="ChEBI" id="CHEBI:43474"/>
        <dbReference type="ChEBI" id="CHEBI:57416"/>
        <dbReference type="ChEBI" id="CHEBI:57822"/>
        <dbReference type="ChEBI" id="CHEBI:456216"/>
        <dbReference type="EC" id="6.3.2.4"/>
    </reaction>
</comment>
<dbReference type="PROSITE" id="PS00844">
    <property type="entry name" value="DALA_DALA_LIGASE_2"/>
    <property type="match status" value="1"/>
</dbReference>
<dbReference type="GO" id="GO:0005524">
    <property type="term" value="F:ATP binding"/>
    <property type="evidence" value="ECO:0007669"/>
    <property type="project" value="UniProtKB-UniRule"/>
</dbReference>
<feature type="active site" evidence="13">
    <location>
        <position position="271"/>
    </location>
</feature>
<dbReference type="UniPathway" id="UPA00219"/>
<evidence type="ECO:0000256" key="12">
    <source>
        <dbReference type="HAMAP-Rule" id="MF_00047"/>
    </source>
</evidence>
<dbReference type="InterPro" id="IPR016185">
    <property type="entry name" value="PreATP-grasp_dom_sf"/>
</dbReference>
<keyword evidence="11 12" id="KW-0961">Cell wall biogenesis/degradation</keyword>
<dbReference type="InterPro" id="IPR000291">
    <property type="entry name" value="D-Ala_lig_Van_CS"/>
</dbReference>
<evidence type="ECO:0000256" key="15">
    <source>
        <dbReference type="PROSITE-ProRule" id="PRU00409"/>
    </source>
</evidence>
<evidence type="ECO:0000256" key="5">
    <source>
        <dbReference type="ARBA" id="ARBA00022723"/>
    </source>
</evidence>
<dbReference type="InterPro" id="IPR011095">
    <property type="entry name" value="Dala_Dala_lig_C"/>
</dbReference>
<comment type="function">
    <text evidence="12">Cell wall formation.</text>
</comment>
<gene>
    <name evidence="17" type="primary">ddl_1</name>
    <name evidence="12" type="synonym">ddl</name>
    <name evidence="17" type="ORF">CLHOM_02180</name>
</gene>
<dbReference type="PROSITE" id="PS00843">
    <property type="entry name" value="DALA_DALA_LIGASE_1"/>
    <property type="match status" value="1"/>
</dbReference>
<name>A0A0L6ZF16_9CLOT</name>
<evidence type="ECO:0000256" key="14">
    <source>
        <dbReference type="PIRSR" id="PIRSR039102-3"/>
    </source>
</evidence>
<evidence type="ECO:0000313" key="17">
    <source>
        <dbReference type="EMBL" id="KOA21547.1"/>
    </source>
</evidence>
<dbReference type="GO" id="GO:0008716">
    <property type="term" value="F:D-alanine-D-alanine ligase activity"/>
    <property type="evidence" value="ECO:0007669"/>
    <property type="project" value="UniProtKB-UniRule"/>
</dbReference>
<dbReference type="Gene3D" id="3.30.1490.20">
    <property type="entry name" value="ATP-grasp fold, A domain"/>
    <property type="match status" value="1"/>
</dbReference>
<comment type="caution">
    <text evidence="17">The sequence shown here is derived from an EMBL/GenBank/DDBJ whole genome shotgun (WGS) entry which is preliminary data.</text>
</comment>
<dbReference type="InterPro" id="IPR011761">
    <property type="entry name" value="ATP-grasp"/>
</dbReference>
<feature type="domain" description="ATP-grasp" evidence="16">
    <location>
        <begin position="99"/>
        <end position="293"/>
    </location>
</feature>
<feature type="binding site" evidence="14">
    <location>
        <position position="260"/>
    </location>
    <ligand>
        <name>Mg(2+)</name>
        <dbReference type="ChEBI" id="CHEBI:18420"/>
        <label>2</label>
    </ligand>
</feature>
<comment type="subcellular location">
    <subcellularLocation>
        <location evidence="1 12">Cytoplasm</location>
    </subcellularLocation>
</comment>
<dbReference type="PIRSF" id="PIRSF039102">
    <property type="entry name" value="Ddl/VanB"/>
    <property type="match status" value="1"/>
</dbReference>
<organism evidence="17 18">
    <name type="scientific">Clostridium homopropionicum DSM 5847</name>
    <dbReference type="NCBI Taxonomy" id="1121318"/>
    <lineage>
        <taxon>Bacteria</taxon>
        <taxon>Bacillati</taxon>
        <taxon>Bacillota</taxon>
        <taxon>Clostridia</taxon>
        <taxon>Eubacteriales</taxon>
        <taxon>Clostridiaceae</taxon>
        <taxon>Clostridium</taxon>
    </lineage>
</organism>
<feature type="binding site" evidence="14">
    <location>
        <position position="262"/>
    </location>
    <ligand>
        <name>Mg(2+)</name>
        <dbReference type="ChEBI" id="CHEBI:18420"/>
        <label>2</label>
    </ligand>
</feature>
<dbReference type="EC" id="6.3.2.4" evidence="12"/>
<evidence type="ECO:0000256" key="2">
    <source>
        <dbReference type="ARBA" id="ARBA00010871"/>
    </source>
</evidence>
<feature type="active site" evidence="13">
    <location>
        <position position="142"/>
    </location>
</feature>
<evidence type="ECO:0000256" key="11">
    <source>
        <dbReference type="ARBA" id="ARBA00023316"/>
    </source>
</evidence>
<evidence type="ECO:0000313" key="18">
    <source>
        <dbReference type="Proteomes" id="UP000037043"/>
    </source>
</evidence>
<dbReference type="Gene3D" id="3.30.470.20">
    <property type="entry name" value="ATP-grasp fold, B domain"/>
    <property type="match status" value="1"/>
</dbReference>
<evidence type="ECO:0000256" key="8">
    <source>
        <dbReference type="ARBA" id="ARBA00022842"/>
    </source>
</evidence>
<comment type="similarity">
    <text evidence="2 12">Belongs to the D-alanine--D-alanine ligase family.</text>
</comment>
<dbReference type="AlphaFoldDB" id="A0A0L6ZF16"/>
<dbReference type="GO" id="GO:0046872">
    <property type="term" value="F:metal ion binding"/>
    <property type="evidence" value="ECO:0007669"/>
    <property type="project" value="UniProtKB-KW"/>
</dbReference>
<reference evidence="18" key="1">
    <citation type="submission" date="2015-08" db="EMBL/GenBank/DDBJ databases">
        <title>Genome sequence of the strict anaerobe Clostridium homopropionicum LuHBu1 (DSM 5847T).</title>
        <authorList>
            <person name="Poehlein A."/>
            <person name="Beck M."/>
            <person name="Schiel-Bengelsdorf B."/>
            <person name="Bengelsdorf F.R."/>
            <person name="Daniel R."/>
            <person name="Duerre P."/>
        </authorList>
    </citation>
    <scope>NUCLEOTIDE SEQUENCE [LARGE SCALE GENOMIC DNA]</scope>
    <source>
        <strain evidence="18">DSM 5847</strain>
    </source>
</reference>
<feature type="binding site" evidence="14">
    <location>
        <position position="260"/>
    </location>
    <ligand>
        <name>Mg(2+)</name>
        <dbReference type="ChEBI" id="CHEBI:18420"/>
        <label>1</label>
    </ligand>
</feature>
<dbReference type="SUPFAM" id="SSF52440">
    <property type="entry name" value="PreATP-grasp domain"/>
    <property type="match status" value="1"/>
</dbReference>
<evidence type="ECO:0000256" key="6">
    <source>
        <dbReference type="ARBA" id="ARBA00022741"/>
    </source>
</evidence>
<sequence length="303" mass="34115">MQVGVVMGGVSNEKEISILTGKEIIDNLDKSKYEILPVPIDSKYQLIDRAKCLDFAFLALHGSFGEDGEVQAILEAFQIPYSGSGILASSLCMNKHMSKKIFMGENILTPKWAYISREKKCNYDELKAIGYPLILKPNNGGSSIDIAVVNNKEEFQLALDSLLKYHKGILVEEFIKGQEITCCLLDGKLLPVISIQHKSKFFDFNSKYKEGNTVEEIIELSETLKHKVEDIVSKCWDVFNLKVYARIDMIIKDEEVYVLEINTLPGMTKNSLFPKSSEAQGLSFSELLDEIINISIRESNNKI</sequence>
<evidence type="ECO:0000256" key="13">
    <source>
        <dbReference type="PIRSR" id="PIRSR039102-1"/>
    </source>
</evidence>
<evidence type="ECO:0000256" key="4">
    <source>
        <dbReference type="ARBA" id="ARBA00022598"/>
    </source>
</evidence>
<dbReference type="PANTHER" id="PTHR23132">
    <property type="entry name" value="D-ALANINE--D-ALANINE LIGASE"/>
    <property type="match status" value="1"/>
</dbReference>
<dbReference type="Gene3D" id="3.40.50.20">
    <property type="match status" value="1"/>
</dbReference>
<dbReference type="GO" id="GO:0009252">
    <property type="term" value="P:peptidoglycan biosynthetic process"/>
    <property type="evidence" value="ECO:0007669"/>
    <property type="project" value="UniProtKB-UniRule"/>
</dbReference>
<keyword evidence="3 12" id="KW-0963">Cytoplasm</keyword>
<dbReference type="GO" id="GO:0005737">
    <property type="term" value="C:cytoplasm"/>
    <property type="evidence" value="ECO:0007669"/>
    <property type="project" value="UniProtKB-SubCell"/>
</dbReference>
<evidence type="ECO:0000256" key="1">
    <source>
        <dbReference type="ARBA" id="ARBA00004496"/>
    </source>
</evidence>
<dbReference type="Pfam" id="PF01820">
    <property type="entry name" value="Dala_Dala_lig_N"/>
    <property type="match status" value="2"/>
</dbReference>
<dbReference type="SUPFAM" id="SSF56059">
    <property type="entry name" value="Glutathione synthetase ATP-binding domain-like"/>
    <property type="match status" value="1"/>
</dbReference>
<dbReference type="EMBL" id="LHUR01000005">
    <property type="protein sequence ID" value="KOA21547.1"/>
    <property type="molecule type" value="Genomic_DNA"/>
</dbReference>
<evidence type="ECO:0000256" key="7">
    <source>
        <dbReference type="ARBA" id="ARBA00022840"/>
    </source>
</evidence>
<keyword evidence="18" id="KW-1185">Reference proteome</keyword>
<keyword evidence="9 12" id="KW-0133">Cell shape</keyword>
<dbReference type="HAMAP" id="MF_00047">
    <property type="entry name" value="Dala_Dala_lig"/>
    <property type="match status" value="1"/>
</dbReference>
<dbReference type="Proteomes" id="UP000037043">
    <property type="component" value="Unassembled WGS sequence"/>
</dbReference>
<dbReference type="Pfam" id="PF07478">
    <property type="entry name" value="Dala_Dala_lig_C"/>
    <property type="match status" value="1"/>
</dbReference>
<comment type="cofactor">
    <cofactor evidence="14">
        <name>Mg(2+)</name>
        <dbReference type="ChEBI" id="CHEBI:18420"/>
    </cofactor>
    <cofactor evidence="14">
        <name>Mn(2+)</name>
        <dbReference type="ChEBI" id="CHEBI:29035"/>
    </cofactor>
    <text evidence="14">Binds 2 magnesium or manganese ions per subunit.</text>
</comment>
<dbReference type="InterPro" id="IPR013815">
    <property type="entry name" value="ATP_grasp_subdomain_1"/>
</dbReference>
<protein>
    <recommendedName>
        <fullName evidence="12">D-alanine--D-alanine ligase</fullName>
        <ecNumber evidence="12">6.3.2.4</ecNumber>
    </recommendedName>
    <alternativeName>
        <fullName evidence="12">D-Ala-D-Ala ligase</fullName>
    </alternativeName>
    <alternativeName>
        <fullName evidence="12">D-alanylalanine synthetase</fullName>
    </alternativeName>
</protein>
<evidence type="ECO:0000259" key="16">
    <source>
        <dbReference type="PROSITE" id="PS50975"/>
    </source>
</evidence>
<dbReference type="PROSITE" id="PS50975">
    <property type="entry name" value="ATP_GRASP"/>
    <property type="match status" value="1"/>
</dbReference>
<keyword evidence="8 14" id="KW-0460">Magnesium</keyword>
<dbReference type="PANTHER" id="PTHR23132:SF23">
    <property type="entry name" value="D-ALANINE--D-ALANINE LIGASE B"/>
    <property type="match status" value="1"/>
</dbReference>
<dbReference type="PATRIC" id="fig|1121318.3.peg.217"/>
<feature type="active site" evidence="13">
    <location>
        <position position="13"/>
    </location>
</feature>
<keyword evidence="4 12" id="KW-0436">Ligase</keyword>
<dbReference type="STRING" id="36844.SAMN04488501_1052"/>
<evidence type="ECO:0000256" key="10">
    <source>
        <dbReference type="ARBA" id="ARBA00022984"/>
    </source>
</evidence>
<dbReference type="GO" id="GO:0008360">
    <property type="term" value="P:regulation of cell shape"/>
    <property type="evidence" value="ECO:0007669"/>
    <property type="project" value="UniProtKB-KW"/>
</dbReference>
<dbReference type="InterPro" id="IPR005905">
    <property type="entry name" value="D_ala_D_ala"/>
</dbReference>
<keyword evidence="5 14" id="KW-0479">Metal-binding</keyword>